<dbReference type="InterPro" id="IPR015896">
    <property type="entry name" value="4pyrrol_synth_GluRdtase_dimer"/>
</dbReference>
<keyword evidence="3 4" id="KW-0627">Porphyrin biosynthesis</keyword>
<dbReference type="EC" id="1.2.1.70" evidence="4"/>
<comment type="catalytic activity">
    <reaction evidence="4">
        <text>(S)-4-amino-5-oxopentanoate + tRNA(Glu) + NADP(+) = L-glutamyl-tRNA(Glu) + NADPH + H(+)</text>
        <dbReference type="Rhea" id="RHEA:12344"/>
        <dbReference type="Rhea" id="RHEA-COMP:9663"/>
        <dbReference type="Rhea" id="RHEA-COMP:9680"/>
        <dbReference type="ChEBI" id="CHEBI:15378"/>
        <dbReference type="ChEBI" id="CHEBI:57501"/>
        <dbReference type="ChEBI" id="CHEBI:57783"/>
        <dbReference type="ChEBI" id="CHEBI:58349"/>
        <dbReference type="ChEBI" id="CHEBI:78442"/>
        <dbReference type="ChEBI" id="CHEBI:78520"/>
        <dbReference type="EC" id="1.2.1.70"/>
    </reaction>
</comment>
<dbReference type="EMBL" id="JACSQQ010000039">
    <property type="protein sequence ID" value="MBD7952082.1"/>
    <property type="molecule type" value="Genomic_DNA"/>
</dbReference>
<feature type="domain" description="Tetrapyrrole biosynthesis glutamyl-tRNA reductase dimerisation" evidence="5">
    <location>
        <begin position="384"/>
        <end position="480"/>
    </location>
</feature>
<comment type="pathway">
    <text evidence="4">Porphyrin-containing compound metabolism; protoporphyrin-IX biosynthesis; 5-aminolevulinate from L-glutamyl-tRNA(Glu): step 1/2.</text>
</comment>
<feature type="binding site" evidence="4">
    <location>
        <position position="113"/>
    </location>
    <ligand>
        <name>substrate</name>
    </ligand>
</feature>
<dbReference type="InterPro" id="IPR015895">
    <property type="entry name" value="4pyrrol_synth_GluRdtase_N"/>
</dbReference>
<evidence type="ECO:0000256" key="4">
    <source>
        <dbReference type="HAMAP-Rule" id="MF_00087"/>
    </source>
</evidence>
<dbReference type="HAMAP" id="MF_00087">
    <property type="entry name" value="Glu_tRNA_reductase"/>
    <property type="match status" value="1"/>
</dbReference>
<comment type="domain">
    <text evidence="4">Possesses an unusual extended V-shaped dimeric structure with each monomer consisting of three distinct domains arranged along a curved 'spinal' alpha-helix. The N-terminal catalytic domain specifically recognizes the glutamate moiety of the substrate. The second domain is the NADPH-binding domain, and the third C-terminal domain is responsible for dimerization.</text>
</comment>
<dbReference type="PROSITE" id="PS00747">
    <property type="entry name" value="GLUTR"/>
    <property type="match status" value="1"/>
</dbReference>
<feature type="binding site" evidence="4">
    <location>
        <begin position="118"/>
        <end position="120"/>
    </location>
    <ligand>
        <name>substrate</name>
    </ligand>
</feature>
<dbReference type="InterPro" id="IPR018214">
    <property type="entry name" value="GluRdtase_CS"/>
</dbReference>
<evidence type="ECO:0000313" key="7">
    <source>
        <dbReference type="EMBL" id="MBD7952082.1"/>
    </source>
</evidence>
<evidence type="ECO:0000259" key="6">
    <source>
        <dbReference type="Pfam" id="PF05201"/>
    </source>
</evidence>
<dbReference type="PIRSF" id="PIRSF000445">
    <property type="entry name" value="4pyrrol_synth_GluRdtase"/>
    <property type="match status" value="1"/>
</dbReference>
<dbReference type="PANTHER" id="PTHR43013:SF1">
    <property type="entry name" value="GLUTAMYL-TRNA REDUCTASE"/>
    <property type="match status" value="1"/>
</dbReference>
<keyword evidence="2 4" id="KW-0560">Oxidoreductase</keyword>
<dbReference type="InterPro" id="IPR036343">
    <property type="entry name" value="GluRdtase_N_sf"/>
</dbReference>
<dbReference type="Gene3D" id="3.40.50.720">
    <property type="entry name" value="NAD(P)-binding Rossmann-like Domain"/>
    <property type="match status" value="1"/>
</dbReference>
<organism evidence="7 8">
    <name type="scientific">Oerskovia rustica</name>
    <dbReference type="NCBI Taxonomy" id="2762237"/>
    <lineage>
        <taxon>Bacteria</taxon>
        <taxon>Bacillati</taxon>
        <taxon>Actinomycetota</taxon>
        <taxon>Actinomycetes</taxon>
        <taxon>Micrococcales</taxon>
        <taxon>Cellulomonadaceae</taxon>
        <taxon>Oerskovia</taxon>
    </lineage>
</organism>
<sequence>MVLLSMTASHHELDMSTLELLSTGAGSVGRAAVATCEAITGAVVVSTCNRFEVYLDVESPVDGWGVQHASREVARLVAAASGVAEDVAVRAFSTRTGPDVAAHLFEVAAGLDSMVVGEREIAGQVKRALEEAREGGVTSSTLELLFQTASRTSKKISNETTLGGNGRSVVSLGLDLASAELPPWRQVRAVLIGTGSYAGASLAALRARGCDDVRVYSGSGRAEQFAADRGVVAVTDLVEALEDADLVVSCSGARGRALAGGAGAGAGGARARVNAGAGAEGDQRLADGDALTAEGDDAPVDGDFFVGGGDALGHVLDAAAVVRARSRAAEAAGDEAPHRPMVVLDLALHRDVDPRVADLDGVLLYDLASLKAHSPALGSLVVGQARTIVDRATQDFEETRLGRAADTAVVALLDGADRRIAAEVAERVAERRIAGGEVDDADTEALARSVRRRVHAELHDAIVAARASALAAAREEASAVVADAEAAILGADVSGRDEVCAGR</sequence>
<feature type="binding site" evidence="4">
    <location>
        <begin position="193"/>
        <end position="198"/>
    </location>
    <ligand>
        <name>NADP(+)</name>
        <dbReference type="ChEBI" id="CHEBI:58349"/>
    </ligand>
</feature>
<dbReference type="RefSeq" id="WP_191797557.1">
    <property type="nucleotide sequence ID" value="NZ_JACSQQ010000039.1"/>
</dbReference>
<protein>
    <recommendedName>
        <fullName evidence="4">Glutamyl-tRNA reductase</fullName>
        <shortName evidence="4">GluTR</shortName>
        <ecNumber evidence="4">1.2.1.70</ecNumber>
    </recommendedName>
</protein>
<comment type="caution">
    <text evidence="7">The sequence shown here is derived from an EMBL/GenBank/DDBJ whole genome shotgun (WGS) entry which is preliminary data.</text>
</comment>
<dbReference type="GO" id="GO:0008883">
    <property type="term" value="F:glutamyl-tRNA reductase activity"/>
    <property type="evidence" value="ECO:0007669"/>
    <property type="project" value="UniProtKB-EC"/>
</dbReference>
<evidence type="ECO:0000259" key="5">
    <source>
        <dbReference type="Pfam" id="PF00745"/>
    </source>
</evidence>
<feature type="active site" description="Nucleophile" evidence="4">
    <location>
        <position position="48"/>
    </location>
</feature>
<feature type="binding site" evidence="4">
    <location>
        <begin position="47"/>
        <end position="50"/>
    </location>
    <ligand>
        <name>substrate</name>
    </ligand>
</feature>
<dbReference type="Gene3D" id="3.30.460.30">
    <property type="entry name" value="Glutamyl-tRNA reductase, N-terminal domain"/>
    <property type="match status" value="1"/>
</dbReference>
<dbReference type="SUPFAM" id="SSF51735">
    <property type="entry name" value="NAD(P)-binding Rossmann-fold domains"/>
    <property type="match status" value="1"/>
</dbReference>
<comment type="subunit">
    <text evidence="4">Homodimer.</text>
</comment>
<comment type="function">
    <text evidence="4">Catalyzes the NADPH-dependent reduction of glutamyl-tRNA(Glu) to glutamate 1-semialdehyde (GSA).</text>
</comment>
<proteinExistence type="inferred from homology"/>
<evidence type="ECO:0000256" key="2">
    <source>
        <dbReference type="ARBA" id="ARBA00023002"/>
    </source>
</evidence>
<dbReference type="InterPro" id="IPR000343">
    <property type="entry name" value="4pyrrol_synth_GluRdtase"/>
</dbReference>
<keyword evidence="1 4" id="KW-0521">NADP</keyword>
<accession>A0ABR8RWA1</accession>
<dbReference type="SUPFAM" id="SSF69742">
    <property type="entry name" value="Glutamyl tRNA-reductase catalytic, N-terminal domain"/>
    <property type="match status" value="1"/>
</dbReference>
<comment type="miscellaneous">
    <text evidence="4">During catalysis, the active site Cys acts as a nucleophile attacking the alpha-carbonyl group of tRNA-bound glutamate with the formation of a thioester intermediate between enzyme and glutamate, and the concomitant release of tRNA(Glu). The thioester intermediate is finally reduced by direct hydride transfer from NADPH, to form the product GSA.</text>
</comment>
<dbReference type="InterPro" id="IPR036291">
    <property type="entry name" value="NAD(P)-bd_dom_sf"/>
</dbReference>
<reference evidence="7 8" key="1">
    <citation type="submission" date="2020-08" db="EMBL/GenBank/DDBJ databases">
        <title>A Genomic Blueprint of the Chicken Gut Microbiome.</title>
        <authorList>
            <person name="Gilroy R."/>
            <person name="Ravi A."/>
            <person name="Getino M."/>
            <person name="Pursley I."/>
            <person name="Horton D.L."/>
            <person name="Alikhan N.-F."/>
            <person name="Baker D."/>
            <person name="Gharbi K."/>
            <person name="Hall N."/>
            <person name="Watson M."/>
            <person name="Adriaenssens E.M."/>
            <person name="Foster-Nyarko E."/>
            <person name="Jarju S."/>
            <person name="Secka A."/>
            <person name="Antonio M."/>
            <person name="Oren A."/>
            <person name="Chaudhuri R."/>
            <person name="La Ragione R.M."/>
            <person name="Hildebrand F."/>
            <person name="Pallen M.J."/>
        </authorList>
    </citation>
    <scope>NUCLEOTIDE SEQUENCE [LARGE SCALE GENOMIC DNA]</scope>
    <source>
        <strain evidence="7 8">Sa4CUA1</strain>
    </source>
</reference>
<dbReference type="NCBIfam" id="NF000750">
    <property type="entry name" value="PRK00045.3-4"/>
    <property type="match status" value="1"/>
</dbReference>
<feature type="domain" description="Glutamyl-tRNA reductase N-terminal" evidence="6">
    <location>
        <begin position="8"/>
        <end position="160"/>
    </location>
</feature>
<keyword evidence="8" id="KW-1185">Reference proteome</keyword>
<gene>
    <name evidence="4" type="primary">hemA</name>
    <name evidence="7" type="ORF">H9652_16895</name>
</gene>
<evidence type="ECO:0000256" key="1">
    <source>
        <dbReference type="ARBA" id="ARBA00022857"/>
    </source>
</evidence>
<comment type="similarity">
    <text evidence="4">Belongs to the glutamyl-tRNA reductase family.</text>
</comment>
<dbReference type="Proteomes" id="UP000641803">
    <property type="component" value="Unassembled WGS sequence"/>
</dbReference>
<dbReference type="Pfam" id="PF05201">
    <property type="entry name" value="GlutR_N"/>
    <property type="match status" value="1"/>
</dbReference>
<dbReference type="PANTHER" id="PTHR43013">
    <property type="entry name" value="GLUTAMYL-TRNA REDUCTASE"/>
    <property type="match status" value="1"/>
</dbReference>
<feature type="site" description="Important for activity" evidence="4">
    <location>
        <position position="103"/>
    </location>
</feature>
<feature type="binding site" evidence="4">
    <location>
        <position position="124"/>
    </location>
    <ligand>
        <name>substrate</name>
    </ligand>
</feature>
<dbReference type="Pfam" id="PF00745">
    <property type="entry name" value="GlutR_dimer"/>
    <property type="match status" value="1"/>
</dbReference>
<name>A0ABR8RWA1_9CELL</name>
<evidence type="ECO:0000256" key="3">
    <source>
        <dbReference type="ARBA" id="ARBA00023244"/>
    </source>
</evidence>
<evidence type="ECO:0000313" key="8">
    <source>
        <dbReference type="Proteomes" id="UP000641803"/>
    </source>
</evidence>